<dbReference type="GO" id="GO:0015035">
    <property type="term" value="F:protein-disulfide reductase activity"/>
    <property type="evidence" value="ECO:0007669"/>
    <property type="project" value="TreeGrafter"/>
</dbReference>
<dbReference type="Gene3D" id="2.60.40.1250">
    <property type="entry name" value="Thiol:disulfide interchange protein DsbD, N-terminal domain"/>
    <property type="match status" value="1"/>
</dbReference>
<organism evidence="2 3">
    <name type="scientific">SAR86 cluster bacterium</name>
    <dbReference type="NCBI Taxonomy" id="2030880"/>
    <lineage>
        <taxon>Bacteria</taxon>
        <taxon>Pseudomonadati</taxon>
        <taxon>Pseudomonadota</taxon>
        <taxon>Gammaproteobacteria</taxon>
        <taxon>SAR86 cluster</taxon>
    </lineage>
</organism>
<evidence type="ECO:0000313" key="2">
    <source>
        <dbReference type="EMBL" id="MBA4692620.1"/>
    </source>
</evidence>
<dbReference type="AlphaFoldDB" id="A0A838XZL3"/>
<dbReference type="Pfam" id="PF11412">
    <property type="entry name" value="DsbD_N"/>
    <property type="match status" value="1"/>
</dbReference>
<dbReference type="InterPro" id="IPR036929">
    <property type="entry name" value="DsbDN_sf"/>
</dbReference>
<dbReference type="GO" id="GO:0045454">
    <property type="term" value="P:cell redox homeostasis"/>
    <property type="evidence" value="ECO:0007669"/>
    <property type="project" value="TreeGrafter"/>
</dbReference>
<proteinExistence type="predicted"/>
<sequence length="137" mass="16024">MKSKKLLYSFVFLSGLIFGNLQFEETNILSVNEAFIFSTEIKENKIVASWEIKPGYYLYKKSILIQDGNKLLKHRFVTKNELRVFDEFFGETYIFKDFLKVDAELLNDNKSLFNNIKVGYQGCAEGKYCYPKILKSL</sequence>
<evidence type="ECO:0000259" key="1">
    <source>
        <dbReference type="Pfam" id="PF11412"/>
    </source>
</evidence>
<feature type="domain" description="Thiol:disulfide interchange protein DsbD N-terminal" evidence="1">
    <location>
        <begin position="26"/>
        <end position="132"/>
    </location>
</feature>
<dbReference type="EMBL" id="JACETL010000024">
    <property type="protein sequence ID" value="MBA4692620.1"/>
    <property type="molecule type" value="Genomic_DNA"/>
</dbReference>
<dbReference type="SUPFAM" id="SSF74863">
    <property type="entry name" value="Thiol:disulfide interchange protein DsbD, N-terminal domain (DsbD-alpha)"/>
    <property type="match status" value="1"/>
</dbReference>
<dbReference type="InterPro" id="IPR028250">
    <property type="entry name" value="DsbDN"/>
</dbReference>
<protein>
    <submittedName>
        <fullName evidence="2">Protein-disulfide reductase DsbD N-terminal domain-containing protein</fullName>
    </submittedName>
</protein>
<comment type="caution">
    <text evidence="2">The sequence shown here is derived from an EMBL/GenBank/DDBJ whole genome shotgun (WGS) entry which is preliminary data.</text>
</comment>
<evidence type="ECO:0000313" key="3">
    <source>
        <dbReference type="Proteomes" id="UP000551848"/>
    </source>
</evidence>
<name>A0A838XZL3_9GAMM</name>
<accession>A0A838XZL3</accession>
<reference evidence="2 3" key="1">
    <citation type="submission" date="2020-06" db="EMBL/GenBank/DDBJ databases">
        <title>Dysbiosis in marine aquaculture revealed through microbiome analysis: reverse ecology for environmental sustainability.</title>
        <authorList>
            <person name="Haro-Moreno J.M."/>
            <person name="Coutinho F.H."/>
            <person name="Zaragoza-Solas A."/>
            <person name="Picazo A."/>
            <person name="Almagro-Moreno S."/>
            <person name="Lopez-Perez M."/>
        </authorList>
    </citation>
    <scope>NUCLEOTIDE SEQUENCE [LARGE SCALE GENOMIC DNA]</scope>
    <source>
        <strain evidence="2">MCMED-G41</strain>
    </source>
</reference>
<dbReference type="PANTHER" id="PTHR32234">
    <property type="entry name" value="THIOL:DISULFIDE INTERCHANGE PROTEIN DSBD"/>
    <property type="match status" value="1"/>
</dbReference>
<dbReference type="Proteomes" id="UP000551848">
    <property type="component" value="Unassembled WGS sequence"/>
</dbReference>
<gene>
    <name evidence="2" type="ORF">H2072_02610</name>
</gene>
<dbReference type="PANTHER" id="PTHR32234:SF0">
    <property type="entry name" value="THIOL:DISULFIDE INTERCHANGE PROTEIN DSBD"/>
    <property type="match status" value="1"/>
</dbReference>